<name>A0A0N0P4S2_LEPSE</name>
<evidence type="ECO:0000256" key="2">
    <source>
        <dbReference type="SAM" id="MobiDB-lite"/>
    </source>
</evidence>
<protein>
    <recommendedName>
        <fullName evidence="6">Phosphatidylinositol-4-phosphate 5-kinase related</fullName>
    </recommendedName>
</protein>
<dbReference type="Pfam" id="PF02493">
    <property type="entry name" value="MORN"/>
    <property type="match status" value="3"/>
</dbReference>
<comment type="caution">
    <text evidence="4">The sequence shown here is derived from an EMBL/GenBank/DDBJ whole genome shotgun (WGS) entry which is preliminary data.</text>
</comment>
<dbReference type="AlphaFoldDB" id="A0A0N0P4S2"/>
<evidence type="ECO:0000313" key="5">
    <source>
        <dbReference type="Proteomes" id="UP000038009"/>
    </source>
</evidence>
<evidence type="ECO:0000256" key="3">
    <source>
        <dbReference type="SAM" id="SignalP"/>
    </source>
</evidence>
<organism evidence="4 5">
    <name type="scientific">Leptomonas seymouri</name>
    <dbReference type="NCBI Taxonomy" id="5684"/>
    <lineage>
        <taxon>Eukaryota</taxon>
        <taxon>Discoba</taxon>
        <taxon>Euglenozoa</taxon>
        <taxon>Kinetoplastea</taxon>
        <taxon>Metakinetoplastina</taxon>
        <taxon>Trypanosomatida</taxon>
        <taxon>Trypanosomatidae</taxon>
        <taxon>Leishmaniinae</taxon>
        <taxon>Leptomonas</taxon>
    </lineage>
</organism>
<feature type="signal peptide" evidence="3">
    <location>
        <begin position="1"/>
        <end position="18"/>
    </location>
</feature>
<dbReference type="PANTHER" id="PTHR23084">
    <property type="entry name" value="PHOSPHATIDYLINOSITOL-4-PHOSPHATE 5-KINASE RELATED"/>
    <property type="match status" value="1"/>
</dbReference>
<accession>A0A0N0P4S2</accession>
<dbReference type="SUPFAM" id="SSF82185">
    <property type="entry name" value="Histone H3 K4-specific methyltransferase SET7/9 N-terminal domain"/>
    <property type="match status" value="2"/>
</dbReference>
<feature type="region of interest" description="Disordered" evidence="2">
    <location>
        <begin position="413"/>
        <end position="444"/>
    </location>
</feature>
<reference evidence="4 5" key="1">
    <citation type="journal article" date="2015" name="PLoS Pathog.">
        <title>Leptomonas seymouri: Adaptations to the Dixenous Life Cycle Analyzed by Genome Sequencing, Transcriptome Profiling and Co-infection with Leishmania donovani.</title>
        <authorList>
            <person name="Kraeva N."/>
            <person name="Butenko A."/>
            <person name="Hlavacova J."/>
            <person name="Kostygov A."/>
            <person name="Myskova J."/>
            <person name="Grybchuk D."/>
            <person name="Lestinova T."/>
            <person name="Votypka J."/>
            <person name="Volf P."/>
            <person name="Opperdoes F."/>
            <person name="Flegontov P."/>
            <person name="Lukes J."/>
            <person name="Yurchenko V."/>
        </authorList>
    </citation>
    <scope>NUCLEOTIDE SEQUENCE [LARGE SCALE GENOMIC DNA]</scope>
    <source>
        <strain evidence="4 5">ATCC 30220</strain>
    </source>
</reference>
<evidence type="ECO:0000256" key="1">
    <source>
        <dbReference type="ARBA" id="ARBA00022737"/>
    </source>
</evidence>
<feature type="chain" id="PRO_5005857224" description="Phosphatidylinositol-4-phosphate 5-kinase related" evidence="3">
    <location>
        <begin position="19"/>
        <end position="444"/>
    </location>
</feature>
<keyword evidence="5" id="KW-1185">Reference proteome</keyword>
<keyword evidence="3" id="KW-0732">Signal</keyword>
<proteinExistence type="predicted"/>
<dbReference type="OMA" id="IDGNAPW"/>
<keyword evidence="1" id="KW-0677">Repeat</keyword>
<sequence>MLRFIGARLLCSVTLANGTVLKGDLNPLNKNLLLKGITVLPDGRVYSGSYDAQAGFPLAGCQLEEDGDLYRGEFNSEWQREGKGEAWLADGTYYKGIFKGDELHEGVVRIPNGSTEVVFEGTLRDESFVKGRLTQTDFVYEGEFSDNKPHGRGRLVFSTGAEQEGTFFNGKLHGTDCKMKLEGGFVYVGDFMDGQIRRGTLYTPTYTYEGEFNEHGRAHGEGAQTYLINEPRLIFTGIWNSGALVRGVCRDEYGSVVDWQNNSDLQAKVLGGPTGDGEQSVAVNSYCGAKLKEADQMHHDMQRSYAEDAETVAQSTGRYPTKMDLGYEGSIAYENEAVLRAQREQMEDVESSKAKLSERAKAFGDVAAGAKGAIIGELNENMAKIQFMRQVGAEQLSSERIDEQFERFMKDFDKPTVNSGVPASDKSGLNIDGNAPWKRFTPSK</sequence>
<dbReference type="VEuPathDB" id="TriTrypDB:Lsey_0175_0060"/>
<dbReference type="InterPro" id="IPR003409">
    <property type="entry name" value="MORN"/>
</dbReference>
<evidence type="ECO:0008006" key="6">
    <source>
        <dbReference type="Google" id="ProtNLM"/>
    </source>
</evidence>
<gene>
    <name evidence="4" type="ORF">ABL78_5307</name>
</gene>
<dbReference type="OrthoDB" id="437960at2759"/>
<dbReference type="Proteomes" id="UP000038009">
    <property type="component" value="Unassembled WGS sequence"/>
</dbReference>
<dbReference type="Gene3D" id="2.20.110.10">
    <property type="entry name" value="Histone H3 K4-specific methyltransferase SET7/9 N-terminal domain"/>
    <property type="match status" value="1"/>
</dbReference>
<dbReference type="SMART" id="SM00698">
    <property type="entry name" value="MORN"/>
    <property type="match status" value="3"/>
</dbReference>
<dbReference type="EMBL" id="LJSK01000175">
    <property type="protein sequence ID" value="KPI85626.1"/>
    <property type="molecule type" value="Genomic_DNA"/>
</dbReference>
<evidence type="ECO:0000313" key="4">
    <source>
        <dbReference type="EMBL" id="KPI85626.1"/>
    </source>
</evidence>
<dbReference type="PANTHER" id="PTHR23084:SF227">
    <property type="entry name" value="PHOSPHATIDYLINOSITOL-4-PHOSPHATE 5-KINASE RELATED"/>
    <property type="match status" value="1"/>
</dbReference>